<name>A0ABW9XFP0_9SPHN</name>
<evidence type="ECO:0000313" key="2">
    <source>
        <dbReference type="Proteomes" id="UP000753724"/>
    </source>
</evidence>
<comment type="caution">
    <text evidence="1">The sequence shown here is derived from an EMBL/GenBank/DDBJ whole genome shotgun (WGS) entry which is preliminary data.</text>
</comment>
<dbReference type="InterPro" id="IPR053745">
    <property type="entry name" value="Viral_Tail_Comp_sf"/>
</dbReference>
<sequence>MATTLQRLVRRALLAHLKADTGLTDLVPAGSINPAGVPTWPHILLRAPLTRPFYAAAVEGAEVSWDVHAFAGPRESAGAVAETAEDHAGSIGGAIETALSPRWIDLEDGGRVRVRLSDIRLLEDGDRDHYHWFAQINCRVLAA</sequence>
<dbReference type="EMBL" id="JAAAPO010000005">
    <property type="protein sequence ID" value="NBC37362.1"/>
    <property type="molecule type" value="Genomic_DNA"/>
</dbReference>
<proteinExistence type="predicted"/>
<dbReference type="RefSeq" id="WP_161719372.1">
    <property type="nucleotide sequence ID" value="NZ_JAAAPO010000005.1"/>
</dbReference>
<evidence type="ECO:0000313" key="1">
    <source>
        <dbReference type="EMBL" id="NBC37362.1"/>
    </source>
</evidence>
<reference evidence="2" key="1">
    <citation type="submission" date="2020-01" db="EMBL/GenBank/DDBJ databases">
        <title>Sphingomonas sp. strain CSW-10.</title>
        <authorList>
            <person name="Chen W.-M."/>
        </authorList>
    </citation>
    <scope>NUCLEOTIDE SEQUENCE [LARGE SCALE GENOMIC DNA]</scope>
    <source>
        <strain evidence="2">FSY-8</strain>
    </source>
</reference>
<dbReference type="Gene3D" id="3.30.2000.30">
    <property type="match status" value="1"/>
</dbReference>
<dbReference type="InterPro" id="IPR021508">
    <property type="entry name" value="Gp17-like"/>
</dbReference>
<protein>
    <submittedName>
        <fullName evidence="1">DUF3168 domain-containing protein</fullName>
    </submittedName>
</protein>
<organism evidence="1 2">
    <name type="scientific">Novosphingobium ovatum</name>
    <dbReference type="NCBI Taxonomy" id="1908523"/>
    <lineage>
        <taxon>Bacteria</taxon>
        <taxon>Pseudomonadati</taxon>
        <taxon>Pseudomonadota</taxon>
        <taxon>Alphaproteobacteria</taxon>
        <taxon>Sphingomonadales</taxon>
        <taxon>Sphingomonadaceae</taxon>
        <taxon>Novosphingobium</taxon>
    </lineage>
</organism>
<dbReference type="Pfam" id="PF11367">
    <property type="entry name" value="Tail_completion_gp17"/>
    <property type="match status" value="1"/>
</dbReference>
<dbReference type="Proteomes" id="UP000753724">
    <property type="component" value="Unassembled WGS sequence"/>
</dbReference>
<gene>
    <name evidence="1" type="ORF">GTZ99_12455</name>
</gene>
<accession>A0ABW9XFP0</accession>
<keyword evidence="2" id="KW-1185">Reference proteome</keyword>